<evidence type="ECO:0000313" key="6">
    <source>
        <dbReference type="EMBL" id="KUK79703.1"/>
    </source>
</evidence>
<keyword evidence="3" id="KW-0443">Lipid metabolism</keyword>
<dbReference type="GO" id="GO:0016787">
    <property type="term" value="F:hydrolase activity"/>
    <property type="evidence" value="ECO:0007669"/>
    <property type="project" value="UniProtKB-KW"/>
</dbReference>
<comment type="caution">
    <text evidence="6">The sequence shown here is derived from an EMBL/GenBank/DDBJ whole genome shotgun (WGS) entry which is preliminary data.</text>
</comment>
<evidence type="ECO:0000256" key="4">
    <source>
        <dbReference type="PROSITE-ProRule" id="PRU01161"/>
    </source>
</evidence>
<keyword evidence="1" id="KW-0378">Hydrolase</keyword>
<comment type="caution">
    <text evidence="4">Lacks conserved residue(s) required for the propagation of feature annotation.</text>
</comment>
<accession>A0A101HMQ6</accession>
<dbReference type="EMBL" id="LGGP01000245">
    <property type="protein sequence ID" value="KUK79703.1"/>
    <property type="molecule type" value="Genomic_DNA"/>
</dbReference>
<evidence type="ECO:0000256" key="3">
    <source>
        <dbReference type="ARBA" id="ARBA00023098"/>
    </source>
</evidence>
<dbReference type="Gene3D" id="3.40.1090.10">
    <property type="entry name" value="Cytosolic phospholipase A2 catalytic domain"/>
    <property type="match status" value="1"/>
</dbReference>
<evidence type="ECO:0000259" key="5">
    <source>
        <dbReference type="PROSITE" id="PS51635"/>
    </source>
</evidence>
<dbReference type="PANTHER" id="PTHR14226:SF29">
    <property type="entry name" value="NEUROPATHY TARGET ESTERASE SWS"/>
    <property type="match status" value="1"/>
</dbReference>
<evidence type="ECO:0000256" key="2">
    <source>
        <dbReference type="ARBA" id="ARBA00022963"/>
    </source>
</evidence>
<dbReference type="Proteomes" id="UP000054092">
    <property type="component" value="Unassembled WGS sequence"/>
</dbReference>
<dbReference type="InterPro" id="IPR050301">
    <property type="entry name" value="NTE"/>
</dbReference>
<sequence>MKRALVLGGAGAKGAAHVGVIRALEEKGFVPDLIVGVSIDALVGAGYAILADSNSLWKITLRTCRKAARWFSLTKSVARTYLPILSAIVCSYVNTFREVLPSRRYVRLLRKRLGVQVHRYKDPLYLYI</sequence>
<dbReference type="GO" id="GO:0016042">
    <property type="term" value="P:lipid catabolic process"/>
    <property type="evidence" value="ECO:0007669"/>
    <property type="project" value="UniProtKB-KW"/>
</dbReference>
<dbReference type="InterPro" id="IPR016035">
    <property type="entry name" value="Acyl_Trfase/lysoPLipase"/>
</dbReference>
<reference evidence="7" key="1">
    <citation type="journal article" date="2015" name="MBio">
        <title>Genome-Resolved Metagenomic Analysis Reveals Roles for Candidate Phyla and Other Microbial Community Members in Biogeochemical Transformations in Oil Reservoirs.</title>
        <authorList>
            <person name="Hu P."/>
            <person name="Tom L."/>
            <person name="Singh A."/>
            <person name="Thomas B.C."/>
            <person name="Baker B.J."/>
            <person name="Piceno Y.M."/>
            <person name="Andersen G.L."/>
            <person name="Banfield J.F."/>
        </authorList>
    </citation>
    <scope>NUCLEOTIDE SEQUENCE [LARGE SCALE GENOMIC DNA]</scope>
</reference>
<proteinExistence type="predicted"/>
<feature type="short sequence motif" description="GXGXXG" evidence="4">
    <location>
        <begin position="9"/>
        <end position="14"/>
    </location>
</feature>
<protein>
    <submittedName>
        <fullName evidence="6">Patatin</fullName>
    </submittedName>
</protein>
<dbReference type="Pfam" id="PF01734">
    <property type="entry name" value="Patatin"/>
    <property type="match status" value="1"/>
</dbReference>
<dbReference type="AlphaFoldDB" id="A0A101HMQ6"/>
<keyword evidence="2" id="KW-0442">Lipid degradation</keyword>
<feature type="domain" description="PNPLA" evidence="5">
    <location>
        <begin position="5"/>
        <end position="128"/>
    </location>
</feature>
<dbReference type="PATRIC" id="fig|1184387.3.peg.1775"/>
<organism evidence="6 7">
    <name type="scientific">Mesotoga prima</name>
    <dbReference type="NCBI Taxonomy" id="1184387"/>
    <lineage>
        <taxon>Bacteria</taxon>
        <taxon>Thermotogati</taxon>
        <taxon>Thermotogota</taxon>
        <taxon>Thermotogae</taxon>
        <taxon>Kosmotogales</taxon>
        <taxon>Kosmotogaceae</taxon>
        <taxon>Mesotoga</taxon>
    </lineage>
</organism>
<gene>
    <name evidence="6" type="ORF">XD94_1316</name>
</gene>
<dbReference type="PANTHER" id="PTHR14226">
    <property type="entry name" value="NEUROPATHY TARGET ESTERASE/SWISS CHEESE D.MELANOGASTER"/>
    <property type="match status" value="1"/>
</dbReference>
<evidence type="ECO:0000313" key="7">
    <source>
        <dbReference type="Proteomes" id="UP000054092"/>
    </source>
</evidence>
<evidence type="ECO:0000256" key="1">
    <source>
        <dbReference type="ARBA" id="ARBA00022801"/>
    </source>
</evidence>
<name>A0A101HMQ6_9BACT</name>
<dbReference type="PROSITE" id="PS51635">
    <property type="entry name" value="PNPLA"/>
    <property type="match status" value="1"/>
</dbReference>
<dbReference type="SUPFAM" id="SSF52151">
    <property type="entry name" value="FabD/lysophospholipase-like"/>
    <property type="match status" value="1"/>
</dbReference>
<dbReference type="InterPro" id="IPR002641">
    <property type="entry name" value="PNPLA_dom"/>
</dbReference>